<gene>
    <name evidence="3" type="ORF">CJ030_MR1G014071</name>
</gene>
<dbReference type="Proteomes" id="UP000516437">
    <property type="component" value="Chromosome 1"/>
</dbReference>
<organism evidence="3 4">
    <name type="scientific">Morella rubra</name>
    <name type="common">Chinese bayberry</name>
    <dbReference type="NCBI Taxonomy" id="262757"/>
    <lineage>
        <taxon>Eukaryota</taxon>
        <taxon>Viridiplantae</taxon>
        <taxon>Streptophyta</taxon>
        <taxon>Embryophyta</taxon>
        <taxon>Tracheophyta</taxon>
        <taxon>Spermatophyta</taxon>
        <taxon>Magnoliopsida</taxon>
        <taxon>eudicotyledons</taxon>
        <taxon>Gunneridae</taxon>
        <taxon>Pentapetalae</taxon>
        <taxon>rosids</taxon>
        <taxon>fabids</taxon>
        <taxon>Fagales</taxon>
        <taxon>Myricaceae</taxon>
        <taxon>Morella</taxon>
    </lineage>
</organism>
<evidence type="ECO:0000256" key="2">
    <source>
        <dbReference type="SAM" id="MobiDB-lite"/>
    </source>
</evidence>
<name>A0A6A1WMF8_9ROSI</name>
<feature type="region of interest" description="Disordered" evidence="2">
    <location>
        <begin position="1"/>
        <end position="20"/>
    </location>
</feature>
<dbReference type="AlphaFoldDB" id="A0A6A1WMF8"/>
<proteinExistence type="predicted"/>
<evidence type="ECO:0000313" key="3">
    <source>
        <dbReference type="EMBL" id="KAB1226489.1"/>
    </source>
</evidence>
<keyword evidence="4" id="KW-1185">Reference proteome</keyword>
<feature type="compositionally biased region" description="Polar residues" evidence="2">
    <location>
        <begin position="1"/>
        <end position="10"/>
    </location>
</feature>
<dbReference type="EMBL" id="RXIC02000019">
    <property type="protein sequence ID" value="KAB1226489.1"/>
    <property type="molecule type" value="Genomic_DNA"/>
</dbReference>
<sequence length="556" mass="61370">MANVGGSSSGAARVLKAPERREGRWGPSQLVETDFEAFYTEYHFPRETRFRLPSANETPYTDGVKGEMCFFEAPLKSGILVFSSSQSRVSPITSYPDTNKGWHDRYFFMSGVGWERFPGEDRQSESSLCWAFGSVPDQYRRDIKGLTSLEQAHVDAILEVGSVDWNALVCRENEGWLGFRGCFSYVSPTSGVRMDILVPAVKEIREIGTPSFSISLTVPLDQGEFPSSSRISNLPGIPTSERLGADEGDRPLFPLAFSMQCCYLILLLPCCLPHSIGDGSSLGGIVHSWGVVIGDSGTSALDLANEPTIPAVDVAGSLRSFPFLQARLTRSLSHCVSLVAALDAAELKHDEELESSRLKLRKLEGDLESQRKLVEELRTVARGTHLQMQTYEARVMDLERDIASRDAEVAELRQTVDGLEQGRLDFELSLSREKAELLQRLSDSCASSSKREEALRPNWWAFAAMREAADSFATEKRSLEEARIGLTLLVAELSAVPAFPGDPAVLARRCIGVAMAVLEVAYLREGSRFQVRKEGRDFRDLFSFGSVDVNANLSSP</sequence>
<reference evidence="3 4" key="1">
    <citation type="journal article" date="2019" name="Plant Biotechnol. J.">
        <title>The red bayberry genome and genetic basis of sex determination.</title>
        <authorList>
            <person name="Jia H.M."/>
            <person name="Jia H.J."/>
            <person name="Cai Q.L."/>
            <person name="Wang Y."/>
            <person name="Zhao H.B."/>
            <person name="Yang W.F."/>
            <person name="Wang G.Y."/>
            <person name="Li Y.H."/>
            <person name="Zhan D.L."/>
            <person name="Shen Y.T."/>
            <person name="Niu Q.F."/>
            <person name="Chang L."/>
            <person name="Qiu J."/>
            <person name="Zhao L."/>
            <person name="Xie H.B."/>
            <person name="Fu W.Y."/>
            <person name="Jin J."/>
            <person name="Li X.W."/>
            <person name="Jiao Y."/>
            <person name="Zhou C.C."/>
            <person name="Tu T."/>
            <person name="Chai C.Y."/>
            <person name="Gao J.L."/>
            <person name="Fan L.J."/>
            <person name="van de Weg E."/>
            <person name="Wang J.Y."/>
            <person name="Gao Z.S."/>
        </authorList>
    </citation>
    <scope>NUCLEOTIDE SEQUENCE [LARGE SCALE GENOMIC DNA]</scope>
    <source>
        <tissue evidence="3">Leaves</tissue>
    </source>
</reference>
<feature type="coiled-coil region" evidence="1">
    <location>
        <begin position="353"/>
        <end position="415"/>
    </location>
</feature>
<accession>A0A6A1WMF8</accession>
<protein>
    <submittedName>
        <fullName evidence="3">Uncharacterized protein</fullName>
    </submittedName>
</protein>
<comment type="caution">
    <text evidence="3">The sequence shown here is derived from an EMBL/GenBank/DDBJ whole genome shotgun (WGS) entry which is preliminary data.</text>
</comment>
<evidence type="ECO:0000256" key="1">
    <source>
        <dbReference type="SAM" id="Coils"/>
    </source>
</evidence>
<keyword evidence="1" id="KW-0175">Coiled coil</keyword>
<dbReference type="OrthoDB" id="1752359at2759"/>
<evidence type="ECO:0000313" key="4">
    <source>
        <dbReference type="Proteomes" id="UP000516437"/>
    </source>
</evidence>